<keyword evidence="1" id="KW-0472">Membrane</keyword>
<proteinExistence type="predicted"/>
<dbReference type="EMBL" id="CADIKH010000032">
    <property type="protein sequence ID" value="CAB3767232.1"/>
    <property type="molecule type" value="Genomic_DNA"/>
</dbReference>
<reference evidence="2 3" key="1">
    <citation type="submission" date="2020-04" db="EMBL/GenBank/DDBJ databases">
        <authorList>
            <person name="De Canck E."/>
        </authorList>
    </citation>
    <scope>NUCLEOTIDE SEQUENCE [LARGE SCALE GENOMIC DNA]</scope>
    <source>
        <strain evidence="2 3">LMG 29542</strain>
    </source>
</reference>
<evidence type="ECO:0000313" key="3">
    <source>
        <dbReference type="Proteomes" id="UP000494363"/>
    </source>
</evidence>
<gene>
    <name evidence="2" type="ORF">LMG29542_05560</name>
</gene>
<name>A0A6J5EPT9_9BURK</name>
<evidence type="ECO:0000256" key="1">
    <source>
        <dbReference type="SAM" id="Phobius"/>
    </source>
</evidence>
<keyword evidence="1" id="KW-0812">Transmembrane</keyword>
<keyword evidence="3" id="KW-1185">Reference proteome</keyword>
<dbReference type="AlphaFoldDB" id="A0A6J5EPT9"/>
<evidence type="ECO:0000313" key="2">
    <source>
        <dbReference type="EMBL" id="CAB3767232.1"/>
    </source>
</evidence>
<sequence length="55" mass="6600">MDRFDVRSTQAITLVFFDHAWTLWLYMSPLPSFFIGKYAIEIKYSVLFISYANER</sequence>
<organism evidence="2 3">
    <name type="scientific">Paraburkholderia humisilvae</name>
    <dbReference type="NCBI Taxonomy" id="627669"/>
    <lineage>
        <taxon>Bacteria</taxon>
        <taxon>Pseudomonadati</taxon>
        <taxon>Pseudomonadota</taxon>
        <taxon>Betaproteobacteria</taxon>
        <taxon>Burkholderiales</taxon>
        <taxon>Burkholderiaceae</taxon>
        <taxon>Paraburkholderia</taxon>
    </lineage>
</organism>
<feature type="transmembrane region" description="Helical" evidence="1">
    <location>
        <begin position="20"/>
        <end position="40"/>
    </location>
</feature>
<keyword evidence="1" id="KW-1133">Transmembrane helix</keyword>
<dbReference type="Proteomes" id="UP000494363">
    <property type="component" value="Unassembled WGS sequence"/>
</dbReference>
<protein>
    <submittedName>
        <fullName evidence="2">Uncharacterized protein</fullName>
    </submittedName>
</protein>
<accession>A0A6J5EPT9</accession>